<protein>
    <submittedName>
        <fullName evidence="1">Uncharacterized protein</fullName>
    </submittedName>
</protein>
<proteinExistence type="predicted"/>
<dbReference type="EnsemblPlants" id="evm.model.01.1476">
    <property type="protein sequence ID" value="cds.evm.model.01.1476"/>
    <property type="gene ID" value="evm.TU.01.1476"/>
</dbReference>
<accession>A0A803NH81</accession>
<reference evidence="1" key="1">
    <citation type="submission" date="2018-11" db="EMBL/GenBank/DDBJ databases">
        <authorList>
            <person name="Grassa J C."/>
        </authorList>
    </citation>
    <scope>NUCLEOTIDE SEQUENCE [LARGE SCALE GENOMIC DNA]</scope>
</reference>
<sequence length="191" mass="21198">MAVLSSLRDQCHRKWQCSPALETNAIGNGSALWPWRPACHVQWRCSSAPGDRRHVQCGKARATWRPVPLQHNGVLQALETPATGNGSARQPWRPHTACARSPLRPVGWRHYPRGNGGALRPWRLLTRKPGAFYSKIRKCDAVRFGGAHRHSLCGVVRKHRQSKARVFSTPFQIGASSTENNQLSSIGGIFA</sequence>
<reference evidence="1" key="2">
    <citation type="submission" date="2021-03" db="UniProtKB">
        <authorList>
            <consortium name="EnsemblPlants"/>
        </authorList>
    </citation>
    <scope>IDENTIFICATION</scope>
</reference>
<evidence type="ECO:0000313" key="2">
    <source>
        <dbReference type="Proteomes" id="UP000596661"/>
    </source>
</evidence>
<evidence type="ECO:0000313" key="1">
    <source>
        <dbReference type="EnsemblPlants" id="cds.evm.model.01.1476"/>
    </source>
</evidence>
<dbReference type="AlphaFoldDB" id="A0A803NH81"/>
<dbReference type="Gramene" id="evm.model.01.1476">
    <property type="protein sequence ID" value="cds.evm.model.01.1476"/>
    <property type="gene ID" value="evm.TU.01.1476"/>
</dbReference>
<dbReference type="Proteomes" id="UP000596661">
    <property type="component" value="Chromosome 1"/>
</dbReference>
<keyword evidence="2" id="KW-1185">Reference proteome</keyword>
<dbReference type="EMBL" id="UZAU01000032">
    <property type="status" value="NOT_ANNOTATED_CDS"/>
    <property type="molecule type" value="Genomic_DNA"/>
</dbReference>
<organism evidence="1 2">
    <name type="scientific">Cannabis sativa</name>
    <name type="common">Hemp</name>
    <name type="synonym">Marijuana</name>
    <dbReference type="NCBI Taxonomy" id="3483"/>
    <lineage>
        <taxon>Eukaryota</taxon>
        <taxon>Viridiplantae</taxon>
        <taxon>Streptophyta</taxon>
        <taxon>Embryophyta</taxon>
        <taxon>Tracheophyta</taxon>
        <taxon>Spermatophyta</taxon>
        <taxon>Magnoliopsida</taxon>
        <taxon>eudicotyledons</taxon>
        <taxon>Gunneridae</taxon>
        <taxon>Pentapetalae</taxon>
        <taxon>rosids</taxon>
        <taxon>fabids</taxon>
        <taxon>Rosales</taxon>
        <taxon>Cannabaceae</taxon>
        <taxon>Cannabis</taxon>
    </lineage>
</organism>
<name>A0A803NH81_CANSA</name>